<protein>
    <recommendedName>
        <fullName evidence="3">Sulfotransferase family protein</fullName>
    </recommendedName>
</protein>
<dbReference type="Gene3D" id="3.40.50.300">
    <property type="entry name" value="P-loop containing nucleotide triphosphate hydrolases"/>
    <property type="match status" value="1"/>
</dbReference>
<dbReference type="InterPro" id="IPR027417">
    <property type="entry name" value="P-loop_NTPase"/>
</dbReference>
<reference evidence="1 2" key="1">
    <citation type="submission" date="2016-11" db="EMBL/GenBank/DDBJ databases">
        <title>A multilocus sequence analysis scheme for characterization of bacteria in the genus Thioclava.</title>
        <authorList>
            <person name="Liu Y."/>
            <person name="Shao Z."/>
        </authorList>
    </citation>
    <scope>NUCLEOTIDE SEQUENCE [LARGE SCALE GENOMIC DNA]</scope>
    <source>
        <strain evidence="1 2">11.10-0-13</strain>
    </source>
</reference>
<proteinExistence type="predicted"/>
<dbReference type="EMBL" id="MPZS01000001">
    <property type="protein sequence ID" value="OOY12508.1"/>
    <property type="molecule type" value="Genomic_DNA"/>
</dbReference>
<organism evidence="1 2">
    <name type="scientific">Thioclava marina</name>
    <dbReference type="NCBI Taxonomy" id="1915077"/>
    <lineage>
        <taxon>Bacteria</taxon>
        <taxon>Pseudomonadati</taxon>
        <taxon>Pseudomonadota</taxon>
        <taxon>Alphaproteobacteria</taxon>
        <taxon>Rhodobacterales</taxon>
        <taxon>Paracoccaceae</taxon>
        <taxon>Thioclava</taxon>
    </lineage>
</organism>
<dbReference type="SUPFAM" id="SSF52540">
    <property type="entry name" value="P-loop containing nucleoside triphosphate hydrolases"/>
    <property type="match status" value="1"/>
</dbReference>
<evidence type="ECO:0008006" key="3">
    <source>
        <dbReference type="Google" id="ProtNLM"/>
    </source>
</evidence>
<keyword evidence="2" id="KW-1185">Reference proteome</keyword>
<name>A0ABX3MLU4_9RHOB</name>
<sequence>MILSHAHRFIFLHNRKTAGSSISVALARYLGPEDLQLSAIVETLREGIPLTARVKREANRQMNGTLPLFRLLGPKLYGRVVTRAIDHSYRPLLGRKPPHSPAATIERAFPQEWRGYTKFCVVRNPWDKTVSDYFWRIKGKDSPPSFSDYVHALAKGDTLGGIVPLEFHDNWPLYSINNQIAADRIIRYETLAEGLKDTLAAIGIDWDGWLPHAKSGTRKSAARKGDYRSHYDDETSALVAELYAPEIAAHGYAF</sequence>
<evidence type="ECO:0000313" key="2">
    <source>
        <dbReference type="Proteomes" id="UP000242224"/>
    </source>
</evidence>
<accession>A0ABX3MLU4</accession>
<comment type="caution">
    <text evidence="1">The sequence shown here is derived from an EMBL/GenBank/DDBJ whole genome shotgun (WGS) entry which is preliminary data.</text>
</comment>
<dbReference type="Proteomes" id="UP000242224">
    <property type="component" value="Unassembled WGS sequence"/>
</dbReference>
<dbReference type="RefSeq" id="WP_078527810.1">
    <property type="nucleotide sequence ID" value="NZ_MPZS01000001.1"/>
</dbReference>
<gene>
    <name evidence="1" type="ORF">BMG00_01230</name>
</gene>
<evidence type="ECO:0000313" key="1">
    <source>
        <dbReference type="EMBL" id="OOY12508.1"/>
    </source>
</evidence>